<feature type="transmembrane region" description="Helical" evidence="2">
    <location>
        <begin position="160"/>
        <end position="180"/>
    </location>
</feature>
<proteinExistence type="predicted"/>
<comment type="caution">
    <text evidence="3">The sequence shown here is derived from an EMBL/GenBank/DDBJ whole genome shotgun (WGS) entry which is preliminary data.</text>
</comment>
<keyword evidence="2" id="KW-1133">Transmembrane helix</keyword>
<name>A0A9D9E7D9_9SPIR</name>
<evidence type="ECO:0000256" key="2">
    <source>
        <dbReference type="SAM" id="Phobius"/>
    </source>
</evidence>
<accession>A0A9D9E7D9</accession>
<evidence type="ECO:0000313" key="3">
    <source>
        <dbReference type="EMBL" id="MBO8442782.1"/>
    </source>
</evidence>
<keyword evidence="2" id="KW-0472">Membrane</keyword>
<organism evidence="3 4">
    <name type="scientific">Candidatus Aphodenecus pullistercoris</name>
    <dbReference type="NCBI Taxonomy" id="2840669"/>
    <lineage>
        <taxon>Bacteria</taxon>
        <taxon>Pseudomonadati</taxon>
        <taxon>Spirochaetota</taxon>
        <taxon>Spirochaetia</taxon>
        <taxon>Spirochaetales</taxon>
        <taxon>Candidatus Aphodenecus</taxon>
    </lineage>
</organism>
<dbReference type="AlphaFoldDB" id="A0A9D9E7D9"/>
<evidence type="ECO:0000313" key="4">
    <source>
        <dbReference type="Proteomes" id="UP000823633"/>
    </source>
</evidence>
<feature type="region of interest" description="Disordered" evidence="1">
    <location>
        <begin position="1"/>
        <end position="35"/>
    </location>
</feature>
<reference evidence="3" key="2">
    <citation type="journal article" date="2021" name="PeerJ">
        <title>Extensive microbial diversity within the chicken gut microbiome revealed by metagenomics and culture.</title>
        <authorList>
            <person name="Gilroy R."/>
            <person name="Ravi A."/>
            <person name="Getino M."/>
            <person name="Pursley I."/>
            <person name="Horton D.L."/>
            <person name="Alikhan N.F."/>
            <person name="Baker D."/>
            <person name="Gharbi K."/>
            <person name="Hall N."/>
            <person name="Watson M."/>
            <person name="Adriaenssens E.M."/>
            <person name="Foster-Nyarko E."/>
            <person name="Jarju S."/>
            <person name="Secka A."/>
            <person name="Antonio M."/>
            <person name="Oren A."/>
            <person name="Chaudhuri R.R."/>
            <person name="La Ragione R."/>
            <person name="Hildebrand F."/>
            <person name="Pallen M.J."/>
        </authorList>
    </citation>
    <scope>NUCLEOTIDE SEQUENCE</scope>
    <source>
        <strain evidence="3">11167</strain>
    </source>
</reference>
<reference evidence="3" key="1">
    <citation type="submission" date="2020-10" db="EMBL/GenBank/DDBJ databases">
        <authorList>
            <person name="Gilroy R."/>
        </authorList>
    </citation>
    <scope>NUCLEOTIDE SEQUENCE</scope>
    <source>
        <strain evidence="3">11167</strain>
    </source>
</reference>
<dbReference type="Proteomes" id="UP000823633">
    <property type="component" value="Unassembled WGS sequence"/>
</dbReference>
<protein>
    <recommendedName>
        <fullName evidence="5">Transmembrane protein</fullName>
    </recommendedName>
</protein>
<keyword evidence="2" id="KW-0812">Transmembrane</keyword>
<dbReference type="EMBL" id="JADIMU010000021">
    <property type="protein sequence ID" value="MBO8442782.1"/>
    <property type="molecule type" value="Genomic_DNA"/>
</dbReference>
<evidence type="ECO:0000256" key="1">
    <source>
        <dbReference type="SAM" id="MobiDB-lite"/>
    </source>
</evidence>
<sequence>MDRFDDGRSRKKTSYDDPRDTRLREHDEETKVGDKTQKLKSVKELMEAELALESGYKKEQAEITENGKLNPKSALLQMAQREEVFEKMCALYDKYRKKLQEDFLEYRKSIIAYRNEKESFQVQHYREGYKEGLSAGRARMEEELEPDFEDLRHALRKSRILNWLCGVYGLIATAVAIGLVL</sequence>
<gene>
    <name evidence="3" type="ORF">IAC42_03365</name>
</gene>
<evidence type="ECO:0008006" key="5">
    <source>
        <dbReference type="Google" id="ProtNLM"/>
    </source>
</evidence>